<reference evidence="2 3" key="1">
    <citation type="journal article" date="2020" name="Int. J. Syst. Evol. Microbiol.">
        <title>Reclassification of Streptomyces castelarensis and Streptomyces sporoclivatus as later heterotypic synonyms of Streptomyces antimycoticus.</title>
        <authorList>
            <person name="Komaki H."/>
            <person name="Tamura T."/>
        </authorList>
    </citation>
    <scope>NUCLEOTIDE SEQUENCE [LARGE SCALE GENOMIC DNA]</scope>
    <source>
        <strain evidence="2 3">NBRC 100767</strain>
    </source>
</reference>
<evidence type="ECO:0000259" key="1">
    <source>
        <dbReference type="PROSITE" id="PS50943"/>
    </source>
</evidence>
<gene>
    <name evidence="2" type="ORF">SSPO_000850</name>
</gene>
<dbReference type="InterPro" id="IPR001387">
    <property type="entry name" value="Cro/C1-type_HTH"/>
</dbReference>
<dbReference type="PROSITE" id="PS50943">
    <property type="entry name" value="HTH_CROC1"/>
    <property type="match status" value="1"/>
</dbReference>
<dbReference type="Gene3D" id="1.10.260.40">
    <property type="entry name" value="lambda repressor-like DNA-binding domains"/>
    <property type="match status" value="1"/>
</dbReference>
<proteinExistence type="predicted"/>
<dbReference type="GO" id="GO:0003677">
    <property type="term" value="F:DNA binding"/>
    <property type="evidence" value="ECO:0007669"/>
    <property type="project" value="InterPro"/>
</dbReference>
<dbReference type="EMBL" id="AP019620">
    <property type="protein sequence ID" value="BBJ37367.1"/>
    <property type="molecule type" value="Genomic_DNA"/>
</dbReference>
<evidence type="ECO:0000313" key="2">
    <source>
        <dbReference type="EMBL" id="BBJ37367.1"/>
    </source>
</evidence>
<evidence type="ECO:0000313" key="3">
    <source>
        <dbReference type="Proteomes" id="UP000463951"/>
    </source>
</evidence>
<dbReference type="Proteomes" id="UP000463951">
    <property type="component" value="Chromosome"/>
</dbReference>
<name>A0A499UU20_9ACTN</name>
<dbReference type="AlphaFoldDB" id="A0A499UU20"/>
<dbReference type="SUPFAM" id="SSF47413">
    <property type="entry name" value="lambda repressor-like DNA-binding domains"/>
    <property type="match status" value="1"/>
</dbReference>
<feature type="domain" description="HTH cro/C1-type" evidence="1">
    <location>
        <begin position="44"/>
        <end position="90"/>
    </location>
</feature>
<sequence>MNPERSASQETLGPGFNEKAREVRQEIGDRLRWIRAHHPEGPFSLEALAARSKIAKRRLASAESTDGANLTIETLVKIAHSLDIDRVAYFIDSQVFEDVNAQLALLREFQTRNVSSIALRTSHAPDIPPSTRAQLQKALMGIVASLDGASEDDTGQR</sequence>
<protein>
    <recommendedName>
        <fullName evidence="1">HTH cro/C1-type domain-containing protein</fullName>
    </recommendedName>
</protein>
<accession>A0A499UU20</accession>
<dbReference type="InterPro" id="IPR010982">
    <property type="entry name" value="Lambda_DNA-bd_dom_sf"/>
</dbReference>
<organism evidence="2 3">
    <name type="scientific">Streptomyces antimycoticus</name>
    <dbReference type="NCBI Taxonomy" id="68175"/>
    <lineage>
        <taxon>Bacteria</taxon>
        <taxon>Bacillati</taxon>
        <taxon>Actinomycetota</taxon>
        <taxon>Actinomycetes</taxon>
        <taxon>Kitasatosporales</taxon>
        <taxon>Streptomycetaceae</taxon>
        <taxon>Streptomyces</taxon>
        <taxon>Streptomyces violaceusniger group</taxon>
    </lineage>
</organism>